<reference evidence="5" key="2">
    <citation type="submission" date="2016-08" db="EMBL/GenBank/DDBJ databases">
        <title>Pervasive Adenine N6-methylation of Active Genes in Fungi.</title>
        <authorList>
            <consortium name="DOE Joint Genome Institute"/>
            <person name="Mondo S.J."/>
            <person name="Dannebaum R.O."/>
            <person name="Kuo R.C."/>
            <person name="Labutti K."/>
            <person name="Haridas S."/>
            <person name="Kuo A."/>
            <person name="Salamov A."/>
            <person name="Ahrendt S.R."/>
            <person name="Lipzen A."/>
            <person name="Sullivan W."/>
            <person name="Andreopoulos W.B."/>
            <person name="Clum A."/>
            <person name="Lindquist E."/>
            <person name="Daum C."/>
            <person name="Ramamoorthy G.K."/>
            <person name="Gryganskyi A."/>
            <person name="Culley D."/>
            <person name="Magnuson J.K."/>
            <person name="James T.Y."/>
            <person name="O'Malley M.A."/>
            <person name="Stajich J.E."/>
            <person name="Spatafora J.W."/>
            <person name="Visel A."/>
            <person name="Grigoriev I.V."/>
        </authorList>
    </citation>
    <scope>NUCLEOTIDE SEQUENCE [LARGE SCALE GENOMIC DNA]</scope>
    <source>
        <strain evidence="5">Finn</strain>
    </source>
</reference>
<proteinExistence type="predicted"/>
<feature type="repeat" description="ANK" evidence="3">
    <location>
        <begin position="1390"/>
        <end position="1422"/>
    </location>
</feature>
<dbReference type="PROSITE" id="PS50088">
    <property type="entry name" value="ANK_REPEAT"/>
    <property type="match status" value="8"/>
</dbReference>
<feature type="repeat" description="ANK" evidence="3">
    <location>
        <begin position="727"/>
        <end position="755"/>
    </location>
</feature>
<dbReference type="STRING" id="1754191.A0A1Y1VA36"/>
<dbReference type="PROSITE" id="PS50297">
    <property type="entry name" value="ANK_REP_REGION"/>
    <property type="match status" value="4"/>
</dbReference>
<keyword evidence="2 3" id="KW-0040">ANK repeat</keyword>
<evidence type="ECO:0000256" key="1">
    <source>
        <dbReference type="ARBA" id="ARBA00022737"/>
    </source>
</evidence>
<keyword evidence="6" id="KW-1185">Reference proteome</keyword>
<accession>A0A1Y1VA36</accession>
<reference evidence="5" key="1">
    <citation type="submission" date="2016-08" db="EMBL/GenBank/DDBJ databases">
        <title>Genomes of anaerobic fungi encode conserved fungal cellulosomes for biomass hydrolysis.</title>
        <authorList>
            <consortium name="DOE Joint Genome Institute"/>
            <person name="Haitjema C.H."/>
            <person name="Gilmore S.P."/>
            <person name="Henske J.K."/>
            <person name="Solomon K.V."/>
            <person name="De Groot R."/>
            <person name="Kuo A."/>
            <person name="Mondo S.J."/>
            <person name="Salamov A.A."/>
            <person name="Labutti K."/>
            <person name="Zhao Z."/>
            <person name="Chiniquy J."/>
            <person name="Barry K."/>
            <person name="Brewer H.M."/>
            <person name="Purvine S.O."/>
            <person name="Wright A.T."/>
            <person name="Boxma B."/>
            <person name="Van Alen T."/>
            <person name="Hackstein J.H."/>
            <person name="Baker S.E."/>
            <person name="Grigoriev I.V."/>
            <person name="O'Malley M.A."/>
        </authorList>
    </citation>
    <scope>NUCLEOTIDE SEQUENCE [LARGE SCALE GENOMIC DNA]</scope>
    <source>
        <strain evidence="5">Finn</strain>
    </source>
</reference>
<feature type="compositionally biased region" description="Basic residues" evidence="4">
    <location>
        <begin position="1745"/>
        <end position="1763"/>
    </location>
</feature>
<evidence type="ECO:0000256" key="4">
    <source>
        <dbReference type="SAM" id="MobiDB-lite"/>
    </source>
</evidence>
<dbReference type="Gene3D" id="1.25.40.20">
    <property type="entry name" value="Ankyrin repeat-containing domain"/>
    <property type="match status" value="12"/>
</dbReference>
<evidence type="ECO:0000256" key="2">
    <source>
        <dbReference type="ARBA" id="ARBA00023043"/>
    </source>
</evidence>
<feature type="repeat" description="ANK" evidence="3">
    <location>
        <begin position="1017"/>
        <end position="1049"/>
    </location>
</feature>
<sequence length="2134" mass="248371">MYFIEYSNDINTFELLLQKNIDINEKDIRKNTLLHYACKYNNVDALASLLKKKPKINEKNFDGLTPLMISAIKGNWLCSKLLLEHPDINVNIANKNNKNLLYFMVENSIEEKEIYDELFKHGAYFSSNLITKKTFFEKIIKNNELKQSIIKYGVLIENVEKKIFKKYNSLTFAIISNKITFLKSLLELGADPNEKDDDQNIPLIIAIKNNNLEAIKLLIEYNANYIEDEQKILHWASNCNKEILSYIIEIQNKNKGNIYYNNNSSYLIFNACENENIKDLKNLIENQNVSYKINYKNSDGLTPLLYSIQNGKYESAECILEVSNYVDANIPDSNGDMPFDFIIKNKIQNMFNIIEKLVNRGGYVDSKYFNKSLINLIIDNKDIIRYFIEKGIPIKNNKKDRMFIVPNSLIFAVKQDCYPFVKALLENGSSVDEIDSDHKTPLIYAIDNDNKAIIDLLLKYKTDINKIYDNNNELTPIIYTVQKNNSPLFNYLFSKVSNESDKKQIITSIIEYSLNNKSLEMIDFVTNNSSYDLNLISNIISCLLKEGKINLKSENDNNNTLLHYICFKGNQFLIKEFINCHQDFNILNSLNMTPLMLSIIHKKYDCAKYLLSEFSLINVNYMDIYGETAMTYLLKNQDYDEEIIELFYDKGLFFTIEYFKNDSLLKYITKCIVLLKIFIEKGIYFKDMNDNLILISTPLIFSVKNNIKSLLISLLNLKANVNEIDEKDKSALYYAINNNDVDTINILLNFNANINQEIMKGKTPFIYTIENKKINIFMHLIQNKNIQDNFNAVIKHIYNYAYRTKNYDIFTFVINQLEDKYDIYYPLIDLLKTDGYDIYEVNKETGWNLLHYSSYIGNLKLLNILLDDFNFTKLNIKCIDGSTPLMLSIKNGKFECASKLMENKLLDVNIKDNDGYSPLSYMVKHNDMFNEYIFDSLILRGAYLPVKYFEDTEYLKYIINNKTLIKKITYKGINVIDENLVTTFISQPLFYAVQNNNKLLALEFIKNGAKINEIDQNNNNALVYAIKNKNSEMIQLLLSHNININYSKKIENSPLIITIKENDIISFQIIIDYINSACKHQQLDEMIKNIIQYSKNINDFNILKFIHKYLNRKSYSNYDNLNDIITKNDKNYNVKACKDSQPLHYGCMEGNIFDILNIYAFRKNDFDINQRNNDGSTPIMVAVKNGNYECIELLFKLYSNLDINIADYKNMTPLMYMLENKVDKVDIYMILIKNGAYIPLEYIQSNSYFYMTLNYDEFIKYIIKNGFMVNDKGNIKNITNILKYSIEVHNEILLKVLINKGIEYKKENCNGKQPILYAIEQNNEEAVSLLMKHMNNEEIKNLVNNIIFNSFNTKKCDILIKLKGKEYINDSIISNIIEDASKNINYYKSNGYEPLHEACKNNNINLLNNLLLCHYDINTKSKKTNETPIIVALKNRKYDIVNKLLEYDNININYCDNNQQSPIFIMINDKQSENTKIFEKLITHNVNTLEKYKGDTPLLLSIKKKKNEYVRILLQYQTTDINELFSKNMTLMNYMIDNIIDNEYAFDLLLKRGAYIDSKYINDNKLIKLFEKNKGLIKAVINNGFIIKNKTSTVKINYPLIHLIKGSKNNLVENFLKYGASVEETDEDGFTPIFHTVRSNNSKIFFLLLDKYNADINKTTKNGQTLLNYAKKKKIQLFITELNNRKTKNSSNINTVNDFNESIKNIIKLDSYLPLDNKTNKKSKVSTSKENEQGKVKVNNDLKTKKTSVKKNNKTNNKNKQKISNKLVIEKPQTKSHNIENIYDISSYLNFGKMINIKDNTKESKSLILLEEESNEEELNFSSDLSSNEDYLSDFIYEECMSVNNNNSDLFGDEDDEDDNNDENDFMYYINNINDNNSSNSDTEKIQYNDYNEAYEDNIINKYPELHYACLKESEEFINMLINNFMYDINEPCNDGSTPLLLSVKHKKYNSIRILLKNKANIKKQDNQGESPISFILKNPSKDNLKILKLFIPYIKIKETYPPNNLTPLNYLIRYNNIEGIKVLLESNKSIINEIDNNGDTILLSTLKNNISNKELIETLLLLGANPDQLDTKGKTPLIYAIEKRDYDLIRLLIKYNANIELKISSGITPLKLAIKCNDITIAKELLNSKRKMK</sequence>
<dbReference type="Proteomes" id="UP000193719">
    <property type="component" value="Unassembled WGS sequence"/>
</dbReference>
<dbReference type="SMART" id="SM00248">
    <property type="entry name" value="ANK"/>
    <property type="match status" value="37"/>
</dbReference>
<feature type="repeat" description="ANK" evidence="3">
    <location>
        <begin position="880"/>
        <end position="913"/>
    </location>
</feature>
<evidence type="ECO:0000256" key="3">
    <source>
        <dbReference type="PROSITE-ProRule" id="PRU00023"/>
    </source>
</evidence>
<dbReference type="InterPro" id="IPR036770">
    <property type="entry name" value="Ankyrin_rpt-contain_sf"/>
</dbReference>
<dbReference type="EMBL" id="MCFH01000021">
    <property type="protein sequence ID" value="ORX50363.1"/>
    <property type="molecule type" value="Genomic_DNA"/>
</dbReference>
<evidence type="ECO:0000313" key="5">
    <source>
        <dbReference type="EMBL" id="ORX50363.1"/>
    </source>
</evidence>
<dbReference type="SUPFAM" id="SSF48403">
    <property type="entry name" value="Ankyrin repeat"/>
    <property type="match status" value="7"/>
</dbReference>
<feature type="repeat" description="ANK" evidence="3">
    <location>
        <begin position="1174"/>
        <end position="1206"/>
    </location>
</feature>
<feature type="repeat" description="ANK" evidence="3">
    <location>
        <begin position="2073"/>
        <end position="2105"/>
    </location>
</feature>
<gene>
    <name evidence="5" type="ORF">BCR36DRAFT_583479</name>
</gene>
<dbReference type="PANTHER" id="PTHR24198:SF165">
    <property type="entry name" value="ANKYRIN REPEAT-CONTAINING PROTEIN-RELATED"/>
    <property type="match status" value="1"/>
</dbReference>
<name>A0A1Y1VA36_9FUNG</name>
<evidence type="ECO:0000313" key="6">
    <source>
        <dbReference type="Proteomes" id="UP000193719"/>
    </source>
</evidence>
<comment type="caution">
    <text evidence="5">The sequence shown here is derived from an EMBL/GenBank/DDBJ whole genome shotgun (WGS) entry which is preliminary data.</text>
</comment>
<protein>
    <submittedName>
        <fullName evidence="5">Ankyrin</fullName>
    </submittedName>
</protein>
<feature type="compositionally biased region" description="Basic and acidic residues" evidence="4">
    <location>
        <begin position="1727"/>
        <end position="1744"/>
    </location>
</feature>
<dbReference type="InterPro" id="IPR002110">
    <property type="entry name" value="Ankyrin_rpt"/>
</dbReference>
<keyword evidence="1" id="KW-0677">Repeat</keyword>
<feature type="repeat" description="ANK" evidence="3">
    <location>
        <begin position="1935"/>
        <end position="1967"/>
    </location>
</feature>
<feature type="repeat" description="ANK" evidence="3">
    <location>
        <begin position="165"/>
        <end position="197"/>
    </location>
</feature>
<dbReference type="OrthoDB" id="2156718at2759"/>
<feature type="region of interest" description="Disordered" evidence="4">
    <location>
        <begin position="1719"/>
        <end position="1765"/>
    </location>
</feature>
<dbReference type="PANTHER" id="PTHR24198">
    <property type="entry name" value="ANKYRIN REPEAT AND PROTEIN KINASE DOMAIN-CONTAINING PROTEIN"/>
    <property type="match status" value="1"/>
</dbReference>
<dbReference type="Pfam" id="PF12796">
    <property type="entry name" value="Ank_2"/>
    <property type="match status" value="10"/>
</dbReference>
<organism evidence="5 6">
    <name type="scientific">Piromyces finnis</name>
    <dbReference type="NCBI Taxonomy" id="1754191"/>
    <lineage>
        <taxon>Eukaryota</taxon>
        <taxon>Fungi</taxon>
        <taxon>Fungi incertae sedis</taxon>
        <taxon>Chytridiomycota</taxon>
        <taxon>Chytridiomycota incertae sedis</taxon>
        <taxon>Neocallimastigomycetes</taxon>
        <taxon>Neocallimastigales</taxon>
        <taxon>Neocallimastigaceae</taxon>
        <taxon>Piromyces</taxon>
    </lineage>
</organism>